<comment type="caution">
    <text evidence="1">The sequence shown here is derived from an EMBL/GenBank/DDBJ whole genome shotgun (WGS) entry which is preliminary data.</text>
</comment>
<evidence type="ECO:0008006" key="3">
    <source>
        <dbReference type="Google" id="ProtNLM"/>
    </source>
</evidence>
<proteinExistence type="predicted"/>
<keyword evidence="2" id="KW-1185">Reference proteome</keyword>
<sequence length="60" mass="7140">MTSFLPTDPEAKARQLAKRGHENYRLARELEQRGLGLMATYLRRYAELQLKQARELRHKE</sequence>
<evidence type="ECO:0000313" key="2">
    <source>
        <dbReference type="Proteomes" id="UP001589891"/>
    </source>
</evidence>
<accession>A0ABV6SK87</accession>
<dbReference type="RefSeq" id="WP_376944624.1">
    <property type="nucleotide sequence ID" value="NZ_CP171449.1"/>
</dbReference>
<evidence type="ECO:0000313" key="1">
    <source>
        <dbReference type="EMBL" id="MFC0709526.1"/>
    </source>
</evidence>
<dbReference type="EMBL" id="JBHLSS010000045">
    <property type="protein sequence ID" value="MFC0709526.1"/>
    <property type="molecule type" value="Genomic_DNA"/>
</dbReference>
<organism evidence="1 2">
    <name type="scientific">Azorhizophilus paspali</name>
    <name type="common">Azotobacter paspali</name>
    <dbReference type="NCBI Taxonomy" id="69963"/>
    <lineage>
        <taxon>Bacteria</taxon>
        <taxon>Pseudomonadati</taxon>
        <taxon>Pseudomonadota</taxon>
        <taxon>Gammaproteobacteria</taxon>
        <taxon>Pseudomonadales</taxon>
        <taxon>Pseudomonadaceae</taxon>
        <taxon>Azorhizophilus</taxon>
    </lineage>
</organism>
<dbReference type="Proteomes" id="UP001589891">
    <property type="component" value="Unassembled WGS sequence"/>
</dbReference>
<protein>
    <recommendedName>
        <fullName evidence="3">Transposase</fullName>
    </recommendedName>
</protein>
<reference evidence="1 2" key="1">
    <citation type="submission" date="2024-09" db="EMBL/GenBank/DDBJ databases">
        <authorList>
            <person name="Sun Q."/>
            <person name="Mori K."/>
        </authorList>
    </citation>
    <scope>NUCLEOTIDE SEQUENCE [LARGE SCALE GENOMIC DNA]</scope>
    <source>
        <strain evidence="1 2">NCAIM B.01794</strain>
    </source>
</reference>
<gene>
    <name evidence="1" type="ORF">ACFFGX_07945</name>
</gene>
<name>A0ABV6SK87_AZOPA</name>